<evidence type="ECO:0000313" key="2">
    <source>
        <dbReference type="Proteomes" id="UP000256601"/>
    </source>
</evidence>
<accession>A0A371CFH0</accession>
<organism evidence="1 2">
    <name type="scientific">Yarrowia lipolytica</name>
    <name type="common">Candida lipolytica</name>
    <dbReference type="NCBI Taxonomy" id="4952"/>
    <lineage>
        <taxon>Eukaryota</taxon>
        <taxon>Fungi</taxon>
        <taxon>Dikarya</taxon>
        <taxon>Ascomycota</taxon>
        <taxon>Saccharomycotina</taxon>
        <taxon>Dipodascomycetes</taxon>
        <taxon>Dipodascales</taxon>
        <taxon>Dipodascales incertae sedis</taxon>
        <taxon>Yarrowia</taxon>
    </lineage>
</organism>
<name>A0A371CFH0_YARLL</name>
<gene>
    <name evidence="1" type="ORF">B0I71DRAFT_126336</name>
</gene>
<evidence type="ECO:0000313" key="1">
    <source>
        <dbReference type="EMBL" id="RDW29029.1"/>
    </source>
</evidence>
<sequence length="127" mass="13990">MYLAPVHCTITHSFCLLCVCAYYHVCSCYIEETTTCSRSASGIWVRICLENALGIIVTSAILVIKDCLQVYRKVADSYHQRRGLLKELLTIKSLCRVCVCVCIVNHRVCVGGVVSGLSGLCRRGITA</sequence>
<dbReference type="Proteomes" id="UP000256601">
    <property type="component" value="Unassembled WGS sequence"/>
</dbReference>
<dbReference type="EMBL" id="KZ858947">
    <property type="protein sequence ID" value="RDW29029.1"/>
    <property type="molecule type" value="Genomic_DNA"/>
</dbReference>
<proteinExistence type="predicted"/>
<protein>
    <submittedName>
        <fullName evidence="1">Uncharacterized protein</fullName>
    </submittedName>
</protein>
<dbReference type="AlphaFoldDB" id="A0A371CFH0"/>
<reference evidence="1 2" key="1">
    <citation type="submission" date="2018-07" db="EMBL/GenBank/DDBJ databases">
        <title>Draft Genome Assemblies for Five Robust Yarrowia lipolytica Strains Exhibiting High Lipid Production and Pentose Sugar Utilization and Sugar Alcohol Secretion from Undetoxified Lignocellulosic Biomass Hydrolysates.</title>
        <authorList>
            <consortium name="DOE Joint Genome Institute"/>
            <person name="Walker C."/>
            <person name="Ryu S."/>
            <person name="Na H."/>
            <person name="Zane M."/>
            <person name="LaButti K."/>
            <person name="Lipzen A."/>
            <person name="Haridas S."/>
            <person name="Barry K."/>
            <person name="Grigoriev I.V."/>
            <person name="Quarterman J."/>
            <person name="Slininger P."/>
            <person name="Dien B."/>
            <person name="Trinh C.T."/>
        </authorList>
    </citation>
    <scope>NUCLEOTIDE SEQUENCE [LARGE SCALE GENOMIC DNA]</scope>
    <source>
        <strain evidence="1 2">YB392</strain>
    </source>
</reference>